<dbReference type="Gene3D" id="6.20.200.30">
    <property type="match status" value="1"/>
</dbReference>
<dbReference type="Gene3D" id="1.20.1050.10">
    <property type="match status" value="1"/>
</dbReference>
<dbReference type="PANTHER" id="PTHR12782:SF5">
    <property type="entry name" value="PROSTAGLANDIN E SYNTHASE 2"/>
    <property type="match status" value="1"/>
</dbReference>
<dbReference type="EMBL" id="OC000911">
    <property type="protein sequence ID" value="CAD7258640.1"/>
    <property type="molecule type" value="Genomic_DNA"/>
</dbReference>
<reference evidence="6" key="1">
    <citation type="submission" date="2020-11" db="EMBL/GenBank/DDBJ databases">
        <authorList>
            <person name="Tran Van P."/>
        </authorList>
    </citation>
    <scope>NUCLEOTIDE SEQUENCE</scope>
</reference>
<dbReference type="InterPro" id="IPR040079">
    <property type="entry name" value="Glutathione_S-Trfase"/>
</dbReference>
<dbReference type="CDD" id="cd03197">
    <property type="entry name" value="GST_C_mPGES2"/>
    <property type="match status" value="1"/>
</dbReference>
<dbReference type="PROSITE" id="PS51354">
    <property type="entry name" value="GLUTAREDOXIN_2"/>
    <property type="match status" value="1"/>
</dbReference>
<dbReference type="SFLD" id="SFLDG01203">
    <property type="entry name" value="Prostaglandin_E_synthase_like1"/>
    <property type="match status" value="1"/>
</dbReference>
<proteinExistence type="inferred from homology"/>
<dbReference type="PROSITE" id="PS00195">
    <property type="entry name" value="GLUTAREDOXIN_1"/>
    <property type="match status" value="1"/>
</dbReference>
<dbReference type="InterPro" id="IPR036249">
    <property type="entry name" value="Thioredoxin-like_sf"/>
</dbReference>
<evidence type="ECO:0000256" key="1">
    <source>
        <dbReference type="ARBA" id="ARBA00002549"/>
    </source>
</evidence>
<feature type="domain" description="Glutaredoxin" evidence="5">
    <location>
        <begin position="160"/>
        <end position="210"/>
    </location>
</feature>
<name>A0A7R9ASA9_TIMSH</name>
<feature type="region of interest" description="Disordered" evidence="4">
    <location>
        <begin position="1"/>
        <end position="25"/>
    </location>
</feature>
<dbReference type="SUPFAM" id="SSF52833">
    <property type="entry name" value="Thioredoxin-like"/>
    <property type="match status" value="1"/>
</dbReference>
<accession>A0A7R9ASA9</accession>
<feature type="compositionally biased region" description="Polar residues" evidence="4">
    <location>
        <begin position="1"/>
        <end position="13"/>
    </location>
</feature>
<dbReference type="SUPFAM" id="SSF47616">
    <property type="entry name" value="GST C-terminal domain-like"/>
    <property type="match status" value="1"/>
</dbReference>
<dbReference type="InterPro" id="IPR036282">
    <property type="entry name" value="Glutathione-S-Trfase_C_sf"/>
</dbReference>
<evidence type="ECO:0000256" key="2">
    <source>
        <dbReference type="ARBA" id="ARBA00007409"/>
    </source>
</evidence>
<dbReference type="PANTHER" id="PTHR12782">
    <property type="entry name" value="MICROSOMAL PROSTAGLANDIN E SYNTHASE-2"/>
    <property type="match status" value="1"/>
</dbReference>
<dbReference type="GO" id="GO:0005739">
    <property type="term" value="C:mitochondrion"/>
    <property type="evidence" value="ECO:0007669"/>
    <property type="project" value="TreeGrafter"/>
</dbReference>
<dbReference type="InterPro" id="IPR002109">
    <property type="entry name" value="Glutaredoxin"/>
</dbReference>
<dbReference type="Gene3D" id="3.40.30.10">
    <property type="entry name" value="Glutaredoxin"/>
    <property type="match status" value="1"/>
</dbReference>
<comment type="similarity">
    <text evidence="2">Belongs to the GST superfamily.</text>
</comment>
<comment type="function">
    <text evidence="1">Has a glutathione-disulfide oxidoreductase activity in the presence of NADPH and glutathione reductase. Reduces low molecular weight disulfides and proteins.</text>
</comment>
<dbReference type="SFLD" id="SFLDS00019">
    <property type="entry name" value="Glutathione_Transferase_(cytos"/>
    <property type="match status" value="1"/>
</dbReference>
<dbReference type="AlphaFoldDB" id="A0A7R9ASA9"/>
<dbReference type="GO" id="GO:0050220">
    <property type="term" value="F:prostaglandin-E synthase activity"/>
    <property type="evidence" value="ECO:0007669"/>
    <property type="project" value="InterPro"/>
</dbReference>
<evidence type="ECO:0000259" key="5">
    <source>
        <dbReference type="Pfam" id="PF00462"/>
    </source>
</evidence>
<evidence type="ECO:0000256" key="4">
    <source>
        <dbReference type="SAM" id="MobiDB-lite"/>
    </source>
</evidence>
<keyword evidence="3" id="KW-0443">Lipid metabolism</keyword>
<dbReference type="GO" id="GO:0001516">
    <property type="term" value="P:prostaglandin biosynthetic process"/>
    <property type="evidence" value="ECO:0007669"/>
    <property type="project" value="UniProtKB-UniPathway"/>
</dbReference>
<dbReference type="UniPathway" id="UPA00662"/>
<evidence type="ECO:0000256" key="3">
    <source>
        <dbReference type="ARBA" id="ARBA00023098"/>
    </source>
</evidence>
<sequence>MESESENPPSVGTTPDRDSNINLPVTDGLAYSESNALNDAGLAYVLCITMSSAVAQSKGGRLFQNIHESLRVWVTSTNTVRRSFLNDPGSTRSSQFTYLLFTRKKGSGELSQHGQWRASNSGSVECPSRQSCSKCNQPNQHGIVFWQVISPTDHTGLQLVLFQYPTCPFCCKVRAFLDYYGFSYDVVEVNPVLRQQIRWSSYKKVPIVVAKVEGGYQQLNDSSLIVSSLASYLHDPMGGLPNVLKCYPTINFNDDDGSLRSEIMNRYFLMFQGDIPTGRTKENIMKLADDRLVHVLSQYCSCSREERKWRKWADDRLVHVLSPNVYRTKEEALQAFHWFSEVGEWDKHFSPWERSLVIYVGACAMWLIGKRLKKRHNLKDDVRVSLYDECNNWLKALRKQGTSFLGGQFPNLADLAVFGVLNSIEGCSAFQDLLDNTRIGTWYQLMKDQCQGHAGTALMGL</sequence>
<dbReference type="CDD" id="cd03040">
    <property type="entry name" value="GST_N_mPGES2"/>
    <property type="match status" value="1"/>
</dbReference>
<dbReference type="InterPro" id="IPR034335">
    <property type="entry name" value="PGES2_C"/>
</dbReference>
<protein>
    <recommendedName>
        <fullName evidence="5">Glutaredoxin domain-containing protein</fullName>
    </recommendedName>
</protein>
<dbReference type="Pfam" id="PF00462">
    <property type="entry name" value="Glutaredoxin"/>
    <property type="match status" value="1"/>
</dbReference>
<evidence type="ECO:0000313" key="6">
    <source>
        <dbReference type="EMBL" id="CAD7258640.1"/>
    </source>
</evidence>
<organism evidence="6">
    <name type="scientific">Timema shepardi</name>
    <name type="common">Walking stick</name>
    <dbReference type="NCBI Taxonomy" id="629360"/>
    <lineage>
        <taxon>Eukaryota</taxon>
        <taxon>Metazoa</taxon>
        <taxon>Ecdysozoa</taxon>
        <taxon>Arthropoda</taxon>
        <taxon>Hexapoda</taxon>
        <taxon>Insecta</taxon>
        <taxon>Pterygota</taxon>
        <taxon>Neoptera</taxon>
        <taxon>Polyneoptera</taxon>
        <taxon>Phasmatodea</taxon>
        <taxon>Timematodea</taxon>
        <taxon>Timematoidea</taxon>
        <taxon>Timematidae</taxon>
        <taxon>Timema</taxon>
    </lineage>
</organism>
<gene>
    <name evidence="6" type="ORF">TSIB3V08_LOCUS2865</name>
</gene>
<dbReference type="InterPro" id="IPR034334">
    <property type="entry name" value="PGES2"/>
</dbReference>
<dbReference type="SFLD" id="SFLDG01182">
    <property type="entry name" value="Prostaglandin_E_synthase_like"/>
    <property type="match status" value="1"/>
</dbReference>
<dbReference type="InterPro" id="IPR011767">
    <property type="entry name" value="GLR_AS"/>
</dbReference>